<evidence type="ECO:0000256" key="1">
    <source>
        <dbReference type="ARBA" id="ARBA00004123"/>
    </source>
</evidence>
<keyword evidence="23" id="KW-1185">Reference proteome</keyword>
<protein>
    <recommendedName>
        <fullName evidence="17">AT-rich interactive domain-containing protein 4A</fullName>
    </recommendedName>
    <alternativeName>
        <fullName evidence="18">Retinoblastoma-binding protein 1</fullName>
    </alternativeName>
</protein>
<feature type="compositionally biased region" description="Basic and acidic residues" evidence="19">
    <location>
        <begin position="348"/>
        <end position="365"/>
    </location>
</feature>
<dbReference type="CDD" id="cd17069">
    <property type="entry name" value="DCX2"/>
    <property type="match status" value="1"/>
</dbReference>
<feature type="compositionally biased region" description="Basic and acidic residues" evidence="19">
    <location>
        <begin position="636"/>
        <end position="656"/>
    </location>
</feature>
<dbReference type="Pfam" id="PF03607">
    <property type="entry name" value="DCX"/>
    <property type="match status" value="2"/>
</dbReference>
<keyword evidence="4" id="KW-0597">Phosphoprotein</keyword>
<evidence type="ECO:0000256" key="2">
    <source>
        <dbReference type="ARBA" id="ARBA00022473"/>
    </source>
</evidence>
<evidence type="ECO:0000256" key="18">
    <source>
        <dbReference type="ARBA" id="ARBA00080584"/>
    </source>
</evidence>
<dbReference type="SMART" id="SM01014">
    <property type="entry name" value="ARID"/>
    <property type="match status" value="1"/>
</dbReference>
<dbReference type="CDD" id="cd20459">
    <property type="entry name" value="Tudor_ARID4A_rpt1"/>
    <property type="match status" value="1"/>
</dbReference>
<sequence>MAATGALTSGANVTRAAPSRQLGDHSLKLTFRWLYDPSALHEVLYWSERDGEENSWSWSPHRSLVKMKADDKPAYLTVGTEVSAKFRGAFCEAKIKTVKRLVKVKVLLKQDNTTQFVQDDQVKGPLRVGAVVETRTPDGSFQEAVISKLTDASWYTVVFDDGDELTLTRSSLCPKGERHFAESATLNYFPLINPEEFGKPVIAKKTDQGRKSSLSVNEDEKEEKSSEEEDKQRLNDEFLGKVVTVVSMPETTEWYPALVVSPSCNDDIPVKKDQCLVRSFIDSKFYAIARKDIKEVDILNLPESELSTKPGLQKASIFLKARVLPDNWKMDLSEILQSSSSDDEDVPDKEKEKETKKEEKVPKELDPKERDNFLQQLYKFMEDRGTPINRPPVLGYKDINFFKLFRLVYLQGGGDHIDSSAVWKQIYMDLGLPILSSCASYNVKTAYRKYLYGFEEYCHSANIRFRTIQHHKPKTEEETTEDKLKDNDLEHKDVDVDCETTEKDENRLVLGRKNTPKPKEKKVRKQEGTDRDSEGEGEEEKSQEREETERECDSEGEEDEEDTEPCLIGTKVQVKYVQGKTQNIYEARIKSTEINDGEVLYLIHYYGWNVRYDEWVKADRIIWPLDKGGPKKKQNKKAENKEDSEKDRKREEERQMKQGRPSLQSSLPSGSLFGLPKAAHGEAKSDSCSSHSETEDPLEKSLINEELFPDSKEELEKNENFNNDTLHEENPKIAGYVLKDNDRTAAQPLETLLLEGGENEQNVQLFGNQGEKVKKEAEKSPKGKGSGSKTKDISLEMIKISSFGQADTGSEPQVDAHSLEFSSLDSKNFVAAGDEIYPYGKERKLKWKIPGQWSEEKLRMENGMRMKNSVSQDRTGDCIASEETKSLQLEPENEGMLSEASQCGWKLAYEELKCPAEETASAPIKEEEDAMPLIGPETLYCYEVDLDDLDEEDKPGAKDAAMENSEASSLVSMPPAVAPAGPHSSSAALPLGLSQDESQRVRSESYPTIGVDGTAEGSLEGPCECKRPTASRFDAGAGPAACSLIAQERKSREKDKKRPRDGDGGLKAKKQKRTPKRSRAVAKNEKNRAIKSSDSEALPAVNNSSKCTPVKRLSVSKPPKHAQSPARISPHIKDRKKEKQREKHPISSPRTYKSLRFHQNMELDFGHFDERDKASRNMRGSRMNGLPSPTHSAHCSFYRTRTLQALSNEKKAKKVRFYRNGDRYFKGIVYAVSSDRFRSFDALLADLTRSLSDNINLPQGVRYIYTIDGSRKIGSMDELEEGESYVCSSDNFFKKVEYTKNVNPNWSVNVKTSANMKAPQSLASSNSAQARENKDFVRPKLVTIIRSGVKPRKAVRVLLNKKTAHSFEQVLTDITEAIKLETGVVKKLYTLDGKQVTCLHDFFGDDDVFIACGPEKFRYAQDDFSLDENECRVMKGNPSATAGPKASPTPQKNSAKSPGPMRRSKSPADSGNDQDANGTSSSQLSTPKSKQSPISTPTSPGSLRKHKVLCLLYLTNSLCTHIFLNGWVEVFSSILLPQHIEEVQIPLHLIPLVSNPENPSRDQTSSLFYSLLSTLLFKISGNILVPLPKEKSTKVPSTNITKL</sequence>
<evidence type="ECO:0000256" key="17">
    <source>
        <dbReference type="ARBA" id="ARBA00071291"/>
    </source>
</evidence>
<comment type="subcellular location">
    <subcellularLocation>
        <location evidence="1">Nucleus</location>
    </subcellularLocation>
</comment>
<dbReference type="FunFam" id="2.30.30.140:FF:000009">
    <property type="entry name" value="AT-rich interactive domain-containing protein 4B"/>
    <property type="match status" value="1"/>
</dbReference>
<keyword evidence="13" id="KW-0804">Transcription</keyword>
<evidence type="ECO:0000256" key="10">
    <source>
        <dbReference type="ARBA" id="ARBA00022902"/>
    </source>
</evidence>
<keyword evidence="9" id="KW-0744">Spermatogenesis</keyword>
<dbReference type="SUPFAM" id="SSF54160">
    <property type="entry name" value="Chromo domain-like"/>
    <property type="match status" value="1"/>
</dbReference>
<dbReference type="GO" id="GO:0005634">
    <property type="term" value="C:nucleus"/>
    <property type="evidence" value="ECO:0007669"/>
    <property type="project" value="UniProtKB-SubCell"/>
</dbReference>
<feature type="region of interest" description="Disordered" evidence="19">
    <location>
        <begin position="626"/>
        <end position="741"/>
    </location>
</feature>
<dbReference type="CDD" id="cd18641">
    <property type="entry name" value="CBD_RBP1_like"/>
    <property type="match status" value="1"/>
</dbReference>
<evidence type="ECO:0000256" key="15">
    <source>
        <dbReference type="ARBA" id="ARBA00054828"/>
    </source>
</evidence>
<evidence type="ECO:0000256" key="8">
    <source>
        <dbReference type="ARBA" id="ARBA00022853"/>
    </source>
</evidence>
<keyword evidence="2" id="KW-0217">Developmental protein</keyword>
<dbReference type="InterPro" id="IPR036572">
    <property type="entry name" value="Doublecortin_dom_sf"/>
</dbReference>
<feature type="compositionally biased region" description="Basic and acidic residues" evidence="19">
    <location>
        <begin position="1131"/>
        <end position="1145"/>
    </location>
</feature>
<dbReference type="STRING" id="885580.ENSFDAP00000018921"/>
<keyword evidence="10" id="KW-0524">Neurogenesis</keyword>
<dbReference type="Pfam" id="PF11717">
    <property type="entry name" value="Tudor-knot"/>
    <property type="match status" value="1"/>
</dbReference>
<dbReference type="InterPro" id="IPR001606">
    <property type="entry name" value="ARID_dom"/>
</dbReference>
<gene>
    <name evidence="22" type="ORF">H920_14531</name>
</gene>
<dbReference type="SUPFAM" id="SSF63748">
    <property type="entry name" value="Tudor/PWWP/MBT"/>
    <property type="match status" value="1"/>
</dbReference>
<dbReference type="SUPFAM" id="SSF89837">
    <property type="entry name" value="Doublecortin (DC)"/>
    <property type="match status" value="2"/>
</dbReference>
<name>A0A091DMP6_FUKDA</name>
<dbReference type="Gene3D" id="1.10.150.60">
    <property type="entry name" value="ARID DNA-binding domain"/>
    <property type="match status" value="1"/>
</dbReference>
<keyword evidence="3" id="KW-1017">Isopeptide bond</keyword>
<dbReference type="GO" id="GO:0000976">
    <property type="term" value="F:transcription cis-regulatory region binding"/>
    <property type="evidence" value="ECO:0007669"/>
    <property type="project" value="TreeGrafter"/>
</dbReference>
<dbReference type="InterPro" id="IPR002999">
    <property type="entry name" value="Tudor"/>
</dbReference>
<dbReference type="GO" id="GO:0071514">
    <property type="term" value="P:genomic imprinting"/>
    <property type="evidence" value="ECO:0007669"/>
    <property type="project" value="UniProtKB-ARBA"/>
</dbReference>
<dbReference type="SMART" id="SM00333">
    <property type="entry name" value="TUDOR"/>
    <property type="match status" value="1"/>
</dbReference>
<dbReference type="InterPro" id="IPR016197">
    <property type="entry name" value="Chromo-like_dom_sf"/>
</dbReference>
<dbReference type="Pfam" id="PF01388">
    <property type="entry name" value="ARID"/>
    <property type="match status" value="1"/>
</dbReference>
<dbReference type="GO" id="GO:0007417">
    <property type="term" value="P:central nervous system development"/>
    <property type="evidence" value="ECO:0007669"/>
    <property type="project" value="UniProtKB-ARBA"/>
</dbReference>
<feature type="compositionally biased region" description="Basic residues" evidence="19">
    <location>
        <begin position="514"/>
        <end position="524"/>
    </location>
</feature>
<evidence type="ECO:0000256" key="3">
    <source>
        <dbReference type="ARBA" id="ARBA00022499"/>
    </source>
</evidence>
<proteinExistence type="predicted"/>
<dbReference type="GO" id="GO:0007283">
    <property type="term" value="P:spermatogenesis"/>
    <property type="evidence" value="ECO:0007669"/>
    <property type="project" value="UniProtKB-KW"/>
</dbReference>
<dbReference type="GO" id="GO:0035556">
    <property type="term" value="P:intracellular signal transduction"/>
    <property type="evidence" value="ECO:0007669"/>
    <property type="project" value="InterPro"/>
</dbReference>
<evidence type="ECO:0000256" key="11">
    <source>
        <dbReference type="ARBA" id="ARBA00023015"/>
    </source>
</evidence>
<evidence type="ECO:0000313" key="22">
    <source>
        <dbReference type="EMBL" id="KFO24076.1"/>
    </source>
</evidence>
<dbReference type="PROSITE" id="PS51011">
    <property type="entry name" value="ARID"/>
    <property type="match status" value="1"/>
</dbReference>
<evidence type="ECO:0000256" key="7">
    <source>
        <dbReference type="ARBA" id="ARBA00022843"/>
    </source>
</evidence>
<evidence type="ECO:0000313" key="23">
    <source>
        <dbReference type="Proteomes" id="UP000028990"/>
    </source>
</evidence>
<comment type="subunit">
    <text evidence="16">Identified in mSin3A corepressor complexes together with SIN3A, SIN3B, RBBP4, RBBP7, SAP30, BRMS1, HDAC1 and HDAC2. Interacts with BRMS1. Interacts with RB1. Interacts with ARID4B. Interacts with AR.</text>
</comment>
<feature type="region of interest" description="Disordered" evidence="19">
    <location>
        <begin position="505"/>
        <end position="567"/>
    </location>
</feature>
<reference evidence="22 23" key="1">
    <citation type="submission" date="2013-11" db="EMBL/GenBank/DDBJ databases">
        <title>The Damaraland mole rat (Fukomys damarensis) genome and evolution of African mole rats.</title>
        <authorList>
            <person name="Gladyshev V.N."/>
            <person name="Fang X."/>
        </authorList>
    </citation>
    <scope>NUCLEOTIDE SEQUENCE [LARGE SCALE GENOMIC DNA]</scope>
    <source>
        <tissue evidence="22">Liver</tissue>
    </source>
</reference>
<feature type="compositionally biased region" description="Acidic residues" evidence="19">
    <location>
        <begin position="217"/>
        <end position="229"/>
    </location>
</feature>
<feature type="compositionally biased region" description="Basic and acidic residues" evidence="19">
    <location>
        <begin position="1082"/>
        <end position="1094"/>
    </location>
</feature>
<dbReference type="GO" id="GO:0006357">
    <property type="term" value="P:regulation of transcription by RNA polymerase II"/>
    <property type="evidence" value="ECO:0007669"/>
    <property type="project" value="TreeGrafter"/>
</dbReference>
<feature type="region of interest" description="Disordered" evidence="19">
    <location>
        <begin position="338"/>
        <end position="365"/>
    </location>
</feature>
<dbReference type="SMART" id="SM00501">
    <property type="entry name" value="BRIGHT"/>
    <property type="match status" value="1"/>
</dbReference>
<keyword evidence="11" id="KW-0805">Transcription regulation</keyword>
<evidence type="ECO:0000256" key="4">
    <source>
        <dbReference type="ARBA" id="ARBA00022553"/>
    </source>
</evidence>
<evidence type="ECO:0000256" key="9">
    <source>
        <dbReference type="ARBA" id="ARBA00022871"/>
    </source>
</evidence>
<feature type="region of interest" description="Disordered" evidence="19">
    <location>
        <begin position="1435"/>
        <end position="1501"/>
    </location>
</feature>
<dbReference type="FunFam" id="1.10.150.60:FF:000003">
    <property type="entry name" value="AT-rich interactive domain-containing protein 4B"/>
    <property type="match status" value="1"/>
</dbReference>
<feature type="compositionally biased region" description="Basic and acidic residues" evidence="19">
    <location>
        <begin position="1047"/>
        <end position="1066"/>
    </location>
</feature>
<dbReference type="InterPro" id="IPR047473">
    <property type="entry name" value="CBD_RBP1-like"/>
</dbReference>
<evidence type="ECO:0000256" key="14">
    <source>
        <dbReference type="ARBA" id="ARBA00023242"/>
    </source>
</evidence>
<keyword evidence="14" id="KW-0539">Nucleus</keyword>
<feature type="domain" description="Doublecortin" evidence="20">
    <location>
        <begin position="1340"/>
        <end position="1423"/>
    </location>
</feature>
<feature type="compositionally biased region" description="Low complexity" evidence="19">
    <location>
        <begin position="659"/>
        <end position="676"/>
    </location>
</feature>
<dbReference type="FunFam" id="2.30.30.140:FF:000012">
    <property type="entry name" value="AT-rich interactive domain-containing protein 4A"/>
    <property type="match status" value="1"/>
</dbReference>
<feature type="compositionally biased region" description="Basic and acidic residues" evidence="19">
    <location>
        <begin position="771"/>
        <end position="781"/>
    </location>
</feature>
<feature type="domain" description="Doublecortin" evidence="20">
    <location>
        <begin position="1213"/>
        <end position="1299"/>
    </location>
</feature>
<evidence type="ECO:0000256" key="5">
    <source>
        <dbReference type="ARBA" id="ARBA00022737"/>
    </source>
</evidence>
<dbReference type="FunFam" id="3.10.20.230:FF:000001">
    <property type="entry name" value="serine/threonine-protein kinase DCLK1 isoform X1"/>
    <property type="match status" value="1"/>
</dbReference>
<evidence type="ECO:0000256" key="19">
    <source>
        <dbReference type="SAM" id="MobiDB-lite"/>
    </source>
</evidence>
<evidence type="ECO:0000256" key="6">
    <source>
        <dbReference type="ARBA" id="ARBA00022782"/>
    </source>
</evidence>
<dbReference type="Pfam" id="PF08169">
    <property type="entry name" value="RBB1NT"/>
    <property type="match status" value="1"/>
</dbReference>
<evidence type="ECO:0000256" key="12">
    <source>
        <dbReference type="ARBA" id="ARBA00023125"/>
    </source>
</evidence>
<dbReference type="InterPro" id="IPR047472">
    <property type="entry name" value="Tudor_ARID4A_rpt1"/>
</dbReference>
<dbReference type="eggNOG" id="KOG3757">
    <property type="taxonomic scope" value="Eukaryota"/>
</dbReference>
<feature type="region of interest" description="Disordered" evidence="19">
    <location>
        <begin position="945"/>
        <end position="1152"/>
    </location>
</feature>
<evidence type="ECO:0000259" key="20">
    <source>
        <dbReference type="PROSITE" id="PS50309"/>
    </source>
</evidence>
<dbReference type="PANTHER" id="PTHR13964">
    <property type="entry name" value="RBP-RELATED"/>
    <property type="match status" value="1"/>
</dbReference>
<keyword evidence="12" id="KW-0238">DNA-binding</keyword>
<dbReference type="Gene3D" id="3.10.20.230">
    <property type="entry name" value="Doublecortin domain"/>
    <property type="match status" value="2"/>
</dbReference>
<feature type="compositionally biased region" description="Acidic residues" evidence="19">
    <location>
        <begin position="554"/>
        <end position="564"/>
    </location>
</feature>
<feature type="region of interest" description="Disordered" evidence="19">
    <location>
        <begin position="202"/>
        <end position="232"/>
    </location>
</feature>
<keyword evidence="8" id="KW-0156">Chromatin regulator</keyword>
<feature type="compositionally biased region" description="Basic and acidic residues" evidence="19">
    <location>
        <begin position="525"/>
        <end position="553"/>
    </location>
</feature>
<feature type="region of interest" description="Disordered" evidence="19">
    <location>
        <begin position="753"/>
        <end position="793"/>
    </location>
</feature>
<feature type="compositionally biased region" description="Basic and acidic residues" evidence="19">
    <location>
        <begin position="692"/>
        <end position="731"/>
    </location>
</feature>
<dbReference type="InterPro" id="IPR036431">
    <property type="entry name" value="ARID_dom_sf"/>
</dbReference>
<dbReference type="InterPro" id="IPR051232">
    <property type="entry name" value="ARID/SWI1_ChromRemod"/>
</dbReference>
<keyword evidence="7" id="KW-0832">Ubl conjugation</keyword>
<organism evidence="22 23">
    <name type="scientific">Fukomys damarensis</name>
    <name type="common">Damaraland mole rat</name>
    <name type="synonym">Cryptomys damarensis</name>
    <dbReference type="NCBI Taxonomy" id="885580"/>
    <lineage>
        <taxon>Eukaryota</taxon>
        <taxon>Metazoa</taxon>
        <taxon>Chordata</taxon>
        <taxon>Craniata</taxon>
        <taxon>Vertebrata</taxon>
        <taxon>Euteleostomi</taxon>
        <taxon>Mammalia</taxon>
        <taxon>Eutheria</taxon>
        <taxon>Euarchontoglires</taxon>
        <taxon>Glires</taxon>
        <taxon>Rodentia</taxon>
        <taxon>Hystricomorpha</taxon>
        <taxon>Bathyergidae</taxon>
        <taxon>Fukomys</taxon>
    </lineage>
</organism>
<dbReference type="Gene3D" id="2.30.30.140">
    <property type="match status" value="3"/>
</dbReference>
<accession>A0A091DMP6</accession>
<dbReference type="EMBL" id="KN123659">
    <property type="protein sequence ID" value="KFO24076.1"/>
    <property type="molecule type" value="Genomic_DNA"/>
</dbReference>
<dbReference type="PROSITE" id="PS50309">
    <property type="entry name" value="DC"/>
    <property type="match status" value="2"/>
</dbReference>
<feature type="domain" description="ARID" evidence="21">
    <location>
        <begin position="367"/>
        <end position="459"/>
    </location>
</feature>
<evidence type="ECO:0000256" key="13">
    <source>
        <dbReference type="ARBA" id="ARBA00023163"/>
    </source>
</evidence>
<dbReference type="GO" id="GO:0097368">
    <property type="term" value="P:establishment of Sertoli cell barrier"/>
    <property type="evidence" value="ECO:0007669"/>
    <property type="project" value="UniProtKB-ARBA"/>
</dbReference>
<keyword evidence="6" id="KW-0221">Differentiation</keyword>
<dbReference type="InterPro" id="IPR003533">
    <property type="entry name" value="Doublecortin_dom"/>
</dbReference>
<feature type="compositionally biased region" description="Polar residues" evidence="19">
    <location>
        <begin position="1467"/>
        <end position="1501"/>
    </location>
</feature>
<dbReference type="CDD" id="cd16112">
    <property type="entry name" value="DCX1_DCX"/>
    <property type="match status" value="1"/>
</dbReference>
<dbReference type="InterPro" id="IPR025995">
    <property type="entry name" value="Tudor-knot"/>
</dbReference>
<dbReference type="FunFam" id="3.10.20.230:FF:000003">
    <property type="entry name" value="Neuronal migration protein doublecortin"/>
    <property type="match status" value="1"/>
</dbReference>
<dbReference type="PANTHER" id="PTHR13964:SF26">
    <property type="entry name" value="AT-RICH INTERACTIVE DOMAIN-CONTAINING PROTEIN 4A"/>
    <property type="match status" value="1"/>
</dbReference>
<comment type="function">
    <text evidence="15">DNA-binding protein which modulates activity of several transcription factors including RB1 (retinoblastoma-associated protein) and AR (androgen receptor). May function as part of an mSin3A repressor complex. Has no intrinsic transcriptional activity. Plays a role in the regulation of epigenetic modifications at the PWS/AS imprinting center near the SNRPN promoter, where it might function as part of a complex with RB1 and ARID4B. Involved in spermatogenesis, together with ARID4B, where it acts as a transcriptional coactivator for AR and enhances expression of genes required for sperm maturation. Regulates expression of the tight junction protein CLDN3 in the testis, which is important for integrity of the blood-testis barrier. Plays a role in myeloid homeostasis where it regulates the histone methylation state of bone marrow cells and expression of various genes involved in hematopoiesis. May function as a leukemia suppressor.</text>
</comment>
<dbReference type="InterPro" id="IPR012603">
    <property type="entry name" value="ARID4A/B_PWWP"/>
</dbReference>
<dbReference type="SMART" id="SM00298">
    <property type="entry name" value="CHROMO"/>
    <property type="match status" value="1"/>
</dbReference>
<feature type="compositionally biased region" description="Basic residues" evidence="19">
    <location>
        <begin position="1067"/>
        <end position="1080"/>
    </location>
</feature>
<dbReference type="SMART" id="SM00537">
    <property type="entry name" value="DCX"/>
    <property type="match status" value="2"/>
</dbReference>
<dbReference type="InterPro" id="IPR000953">
    <property type="entry name" value="Chromo/chromo_shadow_dom"/>
</dbReference>
<evidence type="ECO:0000256" key="16">
    <source>
        <dbReference type="ARBA" id="ARBA00065960"/>
    </source>
</evidence>
<dbReference type="SUPFAM" id="SSF46774">
    <property type="entry name" value="ARID-like"/>
    <property type="match status" value="1"/>
</dbReference>
<keyword evidence="5" id="KW-0677">Repeat</keyword>
<evidence type="ECO:0000259" key="21">
    <source>
        <dbReference type="PROSITE" id="PS51011"/>
    </source>
</evidence>
<dbReference type="FunFam" id="2.30.30.140:FF:000050">
    <property type="entry name" value="AT-rich interactive domain 4A (RBP1-like)"/>
    <property type="match status" value="1"/>
</dbReference>
<dbReference type="Proteomes" id="UP000028990">
    <property type="component" value="Unassembled WGS sequence"/>
</dbReference>